<name>A0A1G8LH70_9PSED</name>
<evidence type="ECO:0000313" key="2">
    <source>
        <dbReference type="Proteomes" id="UP000199636"/>
    </source>
</evidence>
<dbReference type="EMBL" id="FNDS01000011">
    <property type="protein sequence ID" value="SDI55039.1"/>
    <property type="molecule type" value="Genomic_DNA"/>
</dbReference>
<dbReference type="Proteomes" id="UP000199636">
    <property type="component" value="Unassembled WGS sequence"/>
</dbReference>
<organism evidence="1 2">
    <name type="scientific">Pseudomonas panipatensis</name>
    <dbReference type="NCBI Taxonomy" id="428992"/>
    <lineage>
        <taxon>Bacteria</taxon>
        <taxon>Pseudomonadati</taxon>
        <taxon>Pseudomonadota</taxon>
        <taxon>Gammaproteobacteria</taxon>
        <taxon>Pseudomonadales</taxon>
        <taxon>Pseudomonadaceae</taxon>
        <taxon>Pseudomonas</taxon>
    </lineage>
</organism>
<keyword evidence="2" id="KW-1185">Reference proteome</keyword>
<evidence type="ECO:0000313" key="1">
    <source>
        <dbReference type="EMBL" id="SDI55039.1"/>
    </source>
</evidence>
<protein>
    <submittedName>
        <fullName evidence="1">Uncharacterized protein</fullName>
    </submittedName>
</protein>
<proteinExistence type="predicted"/>
<reference evidence="2" key="1">
    <citation type="submission" date="2016-10" db="EMBL/GenBank/DDBJ databases">
        <authorList>
            <person name="Varghese N."/>
            <person name="Submissions S."/>
        </authorList>
    </citation>
    <scope>NUCLEOTIDE SEQUENCE [LARGE SCALE GENOMIC DNA]</scope>
    <source>
        <strain evidence="2">CCM 7469</strain>
    </source>
</reference>
<accession>A0A1G8LH70</accession>
<gene>
    <name evidence="1" type="ORF">SAMN05216272_111152</name>
</gene>
<sequence length="48" mass="5322">MLDAVEGSKALMGYADEHPRAWGKIINAKLDLASTMRSEIEALRNFSN</sequence>
<dbReference type="AlphaFoldDB" id="A0A1G8LH70"/>